<dbReference type="Pfam" id="PF21307">
    <property type="entry name" value="Glyco_hydro_95_C"/>
    <property type="match status" value="1"/>
</dbReference>
<name>A0A2H3GET1_GIBZA</name>
<proteinExistence type="predicted"/>
<dbReference type="InterPro" id="IPR016518">
    <property type="entry name" value="Alpha-L-fucosidase"/>
</dbReference>
<feature type="domain" description="Carbamoyl phosphate synthase ATP-binding" evidence="2">
    <location>
        <begin position="182"/>
        <end position="189"/>
    </location>
</feature>
<evidence type="ECO:0000313" key="3">
    <source>
        <dbReference type="EMBL" id="CAG1964712.1"/>
    </source>
</evidence>
<evidence type="ECO:0000259" key="2">
    <source>
        <dbReference type="PROSITE" id="PS00867"/>
    </source>
</evidence>
<dbReference type="GO" id="GO:0005524">
    <property type="term" value="F:ATP binding"/>
    <property type="evidence" value="ECO:0007669"/>
    <property type="project" value="InterPro"/>
</dbReference>
<dbReference type="PANTHER" id="PTHR31084">
    <property type="entry name" value="ALPHA-L-FUCOSIDASE 2"/>
    <property type="match status" value="1"/>
</dbReference>
<evidence type="ECO:0000313" key="4">
    <source>
        <dbReference type="EMBL" id="VIO58521.1"/>
    </source>
</evidence>
<dbReference type="InterPro" id="IPR008928">
    <property type="entry name" value="6-hairpin_glycosidase_sf"/>
</dbReference>
<dbReference type="PIRSF" id="PIRSF007663">
    <property type="entry name" value="UCP007663"/>
    <property type="match status" value="1"/>
</dbReference>
<organism evidence="3 5">
    <name type="scientific">Gibberella zeae</name>
    <name type="common">Wheat head blight fungus</name>
    <name type="synonym">Fusarium graminearum</name>
    <dbReference type="NCBI Taxonomy" id="5518"/>
    <lineage>
        <taxon>Eukaryota</taxon>
        <taxon>Fungi</taxon>
        <taxon>Dikarya</taxon>
        <taxon>Ascomycota</taxon>
        <taxon>Pezizomycotina</taxon>
        <taxon>Sordariomycetes</taxon>
        <taxon>Hypocreomycetidae</taxon>
        <taxon>Hypocreales</taxon>
        <taxon>Nectriaceae</taxon>
        <taxon>Fusarium</taxon>
    </lineage>
</organism>
<dbReference type="InterPro" id="IPR027414">
    <property type="entry name" value="GH95_N_dom"/>
</dbReference>
<dbReference type="InterPro" id="IPR005479">
    <property type="entry name" value="CPAse_ATP-bd"/>
</dbReference>
<dbReference type="OrthoDB" id="2848340at2759"/>
<dbReference type="AlphaFoldDB" id="A0A2H3GET1"/>
<feature type="chain" id="PRO_5041166219" description="Carbamoyl phosphate synthase ATP-binding domain-containing protein" evidence="1">
    <location>
        <begin position="20"/>
        <end position="798"/>
    </location>
</feature>
<dbReference type="EMBL" id="CAJPIJ010000056">
    <property type="protein sequence ID" value="CAG1964712.1"/>
    <property type="molecule type" value="Genomic_DNA"/>
</dbReference>
<dbReference type="EMBL" id="CAAKMV010000134">
    <property type="protein sequence ID" value="VIO58521.1"/>
    <property type="molecule type" value="Genomic_DNA"/>
</dbReference>
<accession>A0A2H3GET1</accession>
<feature type="signal peptide" evidence="1">
    <location>
        <begin position="1"/>
        <end position="19"/>
    </location>
</feature>
<protein>
    <recommendedName>
        <fullName evidence="2">Carbamoyl phosphate synthase ATP-binding domain-containing protein</fullName>
    </recommendedName>
</protein>
<reference evidence="4" key="1">
    <citation type="submission" date="2019-04" db="EMBL/GenBank/DDBJ databases">
        <authorList>
            <person name="Melise S."/>
            <person name="Noan J."/>
            <person name="Okalmin O."/>
        </authorList>
    </citation>
    <scope>NUCLEOTIDE SEQUENCE</scope>
    <source>
        <strain evidence="4">FN9</strain>
    </source>
</reference>
<dbReference type="Pfam" id="PF14498">
    <property type="entry name" value="Glyco_hyd_65N_2"/>
    <property type="match status" value="1"/>
</dbReference>
<evidence type="ECO:0000313" key="5">
    <source>
        <dbReference type="Proteomes" id="UP000746612"/>
    </source>
</evidence>
<dbReference type="PROSITE" id="PS00867">
    <property type="entry name" value="CPSASE_2"/>
    <property type="match status" value="1"/>
</dbReference>
<dbReference type="Proteomes" id="UP000746612">
    <property type="component" value="Unassembled WGS sequence"/>
</dbReference>
<dbReference type="InterPro" id="IPR049053">
    <property type="entry name" value="AFCA-like_C"/>
</dbReference>
<gene>
    <name evidence="4" type="ORF">FUG_LOCUS313103</name>
    <name evidence="3" type="ORF">MDCFG202_LOCUS24586</name>
</gene>
<dbReference type="GO" id="GO:0004560">
    <property type="term" value="F:alpha-L-fucosidase activity"/>
    <property type="evidence" value="ECO:0007669"/>
    <property type="project" value="InterPro"/>
</dbReference>
<dbReference type="Gene3D" id="1.50.10.10">
    <property type="match status" value="1"/>
</dbReference>
<dbReference type="SUPFAM" id="SSF48208">
    <property type="entry name" value="Six-hairpin glycosidases"/>
    <property type="match status" value="1"/>
</dbReference>
<dbReference type="InterPro" id="IPR012341">
    <property type="entry name" value="6hp_glycosidase-like_sf"/>
</dbReference>
<keyword evidence="1" id="KW-0732">Signal</keyword>
<dbReference type="Pfam" id="PF22124">
    <property type="entry name" value="Glyco_hydro_95_cat"/>
    <property type="match status" value="1"/>
</dbReference>
<sequence>MELIGWLLIASAALDLVSAKELWSSKPASYTKQGSAEYLLRTGYPVGNGKLGAIHFGPPGREKINLNVDSLWSGGPFEVDGYTGGNPSSPKFQYLQAIRDRIFTNATGEMEELMGSGSHFGSNRVLGNLTIQFDGLDEYSDYRRSLDMRTGIYETSFASKDGGSKFISSVFCSYSDQVCVYFLEANTRLPNIKIGIENKLVKQDLIKTTCKNGMALHTGMTQTGPPEGMKYAAALSVDRSLGTVTCLNDGQIIVKPKNKRMAIFWAAETNYDQKAGNTDDGWAFKGPDPVPRVKKASKTAATKGYAKLRKVHVEDFKKLEEAFTLNLPDTQNSKDVETADLIQAYKYDGPGDPFLESILFDLSRYLLITSSRENSLPANLQGRWTELLQAAWGADYHANINLQMNYWVADQTGLAATQKSVWNYMTDTWVPRGTETAKLLYNATGWVVHNEMNIFGHTAMKEVAGWANYPVAPAWMMQHVWDAFDYTQDKKWLSSQGYPLIKGVAEFWVSQLQEDAYTEDGSLVAIPCNSAETGPTTFGCVHYQQLIHQVLDSTLIAADIVSEPDSDFVDSVSSTLKRLDKGLHFASWGGLKEWKIPEKLGYDKPSTHRHLSHLNGWFPGYSISSFANGYVNETIQDAIRKTLISRGMGNAEDANAGWAKVWRSACWARLNDTEKAYDHLRYAIEQNFVGNGLSMYSARNPPFQIDANLGFGGAVLSMLAVDIPLPHGSKGKRTVILGPAIPSQWGPGNVKGLRIRGGGVVDFEWNEKGLVTKVNVKSKSLDKSVLLVNVGGTHLGDL</sequence>
<reference evidence="3" key="2">
    <citation type="submission" date="2021-03" db="EMBL/GenBank/DDBJ databases">
        <authorList>
            <person name="Alouane T."/>
            <person name="Langin T."/>
            <person name="Bonhomme L."/>
        </authorList>
    </citation>
    <scope>NUCLEOTIDE SEQUENCE</scope>
    <source>
        <strain evidence="3">MDC_Fg202</strain>
    </source>
</reference>
<evidence type="ECO:0000256" key="1">
    <source>
        <dbReference type="SAM" id="SignalP"/>
    </source>
</evidence>
<dbReference type="GO" id="GO:0005975">
    <property type="term" value="P:carbohydrate metabolic process"/>
    <property type="evidence" value="ECO:0007669"/>
    <property type="project" value="InterPro"/>
</dbReference>
<dbReference type="PANTHER" id="PTHR31084:SF3">
    <property type="entry name" value="ALPHA-FUCOSIDASE A"/>
    <property type="match status" value="1"/>
</dbReference>
<dbReference type="InterPro" id="IPR054363">
    <property type="entry name" value="GH95_cat"/>
</dbReference>